<evidence type="ECO:0000256" key="1">
    <source>
        <dbReference type="ARBA" id="ARBA00001798"/>
    </source>
</evidence>
<dbReference type="OrthoDB" id="9977870at2759"/>
<comment type="catalytic activity">
    <reaction evidence="1">
        <text>[E2 ubiquitin-conjugating enzyme]-S-ubiquitinyl-L-cysteine + [acceptor protein]-L-lysine = [E2 ubiquitin-conjugating enzyme]-L-cysteine + [acceptor protein]-N(6)-ubiquitinyl-L-lysine.</text>
        <dbReference type="EC" id="2.3.2.31"/>
    </reaction>
</comment>
<sequence>CGHSYDPACLLALFEVSTRDESLFPPRCCTLPIPLRLAINHMTTEFSKLFFEKSKEYSTPKRVYCAKPSCSRFLGPQVEGTFVTARILKCTCGAKTCPCCKELVQHGAKHACKVELDAADRAVLALVEREGWARCPGCGALVERTQGCDHMVCKCRTNFCYQCKMRRESCRC</sequence>
<accession>S7Q1X2</accession>
<dbReference type="OMA" id="KCSHFYC"/>
<dbReference type="GO" id="GO:0016567">
    <property type="term" value="P:protein ubiquitination"/>
    <property type="evidence" value="ECO:0007669"/>
    <property type="project" value="InterPro"/>
</dbReference>
<evidence type="ECO:0000259" key="9">
    <source>
        <dbReference type="PROSITE" id="PS51873"/>
    </source>
</evidence>
<protein>
    <recommendedName>
        <fullName evidence="2">RBR-type E3 ubiquitin transferase</fullName>
        <ecNumber evidence="2">2.3.2.31</ecNumber>
    </recommendedName>
</protein>
<keyword evidence="5" id="KW-0677">Repeat</keyword>
<dbReference type="InterPro" id="IPR044066">
    <property type="entry name" value="TRIAD_supradom"/>
</dbReference>
<dbReference type="EMBL" id="KB469305">
    <property type="protein sequence ID" value="EPQ53528.1"/>
    <property type="molecule type" value="Genomic_DNA"/>
</dbReference>
<keyword evidence="4" id="KW-0479">Metal-binding</keyword>
<organism evidence="10 11">
    <name type="scientific">Gloeophyllum trabeum (strain ATCC 11539 / FP-39264 / Madison 617)</name>
    <name type="common">Brown rot fungus</name>
    <dbReference type="NCBI Taxonomy" id="670483"/>
    <lineage>
        <taxon>Eukaryota</taxon>
        <taxon>Fungi</taxon>
        <taxon>Dikarya</taxon>
        <taxon>Basidiomycota</taxon>
        <taxon>Agaricomycotina</taxon>
        <taxon>Agaricomycetes</taxon>
        <taxon>Gloeophyllales</taxon>
        <taxon>Gloeophyllaceae</taxon>
        <taxon>Gloeophyllum</taxon>
    </lineage>
</organism>
<dbReference type="Proteomes" id="UP000030669">
    <property type="component" value="Unassembled WGS sequence"/>
</dbReference>
<dbReference type="eggNOG" id="KOG1812">
    <property type="taxonomic scope" value="Eukaryota"/>
</dbReference>
<evidence type="ECO:0000256" key="2">
    <source>
        <dbReference type="ARBA" id="ARBA00012251"/>
    </source>
</evidence>
<dbReference type="CDD" id="cd22584">
    <property type="entry name" value="Rcat_RBR_unk"/>
    <property type="match status" value="1"/>
</dbReference>
<dbReference type="HOGENOM" id="CLU_022048_5_2_1"/>
<dbReference type="KEGG" id="gtr:GLOTRDRAFT_22378"/>
<keyword evidence="8" id="KW-0862">Zinc</keyword>
<dbReference type="AlphaFoldDB" id="S7Q1X2"/>
<dbReference type="GO" id="GO:0061630">
    <property type="term" value="F:ubiquitin protein ligase activity"/>
    <property type="evidence" value="ECO:0007669"/>
    <property type="project" value="UniProtKB-EC"/>
</dbReference>
<evidence type="ECO:0000256" key="5">
    <source>
        <dbReference type="ARBA" id="ARBA00022737"/>
    </source>
</evidence>
<dbReference type="RefSeq" id="XP_007867686.1">
    <property type="nucleotide sequence ID" value="XM_007869495.1"/>
</dbReference>
<dbReference type="EC" id="2.3.2.31" evidence="2"/>
<evidence type="ECO:0000256" key="6">
    <source>
        <dbReference type="ARBA" id="ARBA00022771"/>
    </source>
</evidence>
<keyword evidence="3" id="KW-0808">Transferase</keyword>
<feature type="domain" description="RING-type" evidence="9">
    <location>
        <begin position="1"/>
        <end position="172"/>
    </location>
</feature>
<dbReference type="InterPro" id="IPR031127">
    <property type="entry name" value="E3_UB_ligase_RBR"/>
</dbReference>
<dbReference type="PANTHER" id="PTHR11685">
    <property type="entry name" value="RBR FAMILY RING FINGER AND IBR DOMAIN-CONTAINING"/>
    <property type="match status" value="1"/>
</dbReference>
<dbReference type="GO" id="GO:0008270">
    <property type="term" value="F:zinc ion binding"/>
    <property type="evidence" value="ECO:0007669"/>
    <property type="project" value="UniProtKB-KW"/>
</dbReference>
<dbReference type="STRING" id="670483.S7Q1X2"/>
<gene>
    <name evidence="10" type="ORF">GLOTRDRAFT_22378</name>
</gene>
<name>S7Q1X2_GLOTA</name>
<evidence type="ECO:0000313" key="11">
    <source>
        <dbReference type="Proteomes" id="UP000030669"/>
    </source>
</evidence>
<proteinExistence type="predicted"/>
<evidence type="ECO:0000256" key="7">
    <source>
        <dbReference type="ARBA" id="ARBA00022786"/>
    </source>
</evidence>
<evidence type="ECO:0000256" key="3">
    <source>
        <dbReference type="ARBA" id="ARBA00022679"/>
    </source>
</evidence>
<dbReference type="SUPFAM" id="SSF57850">
    <property type="entry name" value="RING/U-box"/>
    <property type="match status" value="1"/>
</dbReference>
<evidence type="ECO:0000256" key="8">
    <source>
        <dbReference type="ARBA" id="ARBA00022833"/>
    </source>
</evidence>
<dbReference type="Gene3D" id="1.20.120.1750">
    <property type="match status" value="1"/>
</dbReference>
<keyword evidence="7" id="KW-0833">Ubl conjugation pathway</keyword>
<evidence type="ECO:0000313" key="10">
    <source>
        <dbReference type="EMBL" id="EPQ53528.1"/>
    </source>
</evidence>
<feature type="non-terminal residue" evidence="10">
    <location>
        <position position="172"/>
    </location>
</feature>
<reference evidence="10 11" key="1">
    <citation type="journal article" date="2012" name="Science">
        <title>The Paleozoic origin of enzymatic lignin decomposition reconstructed from 31 fungal genomes.</title>
        <authorList>
            <person name="Floudas D."/>
            <person name="Binder M."/>
            <person name="Riley R."/>
            <person name="Barry K."/>
            <person name="Blanchette R.A."/>
            <person name="Henrissat B."/>
            <person name="Martinez A.T."/>
            <person name="Otillar R."/>
            <person name="Spatafora J.W."/>
            <person name="Yadav J.S."/>
            <person name="Aerts A."/>
            <person name="Benoit I."/>
            <person name="Boyd A."/>
            <person name="Carlson A."/>
            <person name="Copeland A."/>
            <person name="Coutinho P.M."/>
            <person name="de Vries R.P."/>
            <person name="Ferreira P."/>
            <person name="Findley K."/>
            <person name="Foster B."/>
            <person name="Gaskell J."/>
            <person name="Glotzer D."/>
            <person name="Gorecki P."/>
            <person name="Heitman J."/>
            <person name="Hesse C."/>
            <person name="Hori C."/>
            <person name="Igarashi K."/>
            <person name="Jurgens J.A."/>
            <person name="Kallen N."/>
            <person name="Kersten P."/>
            <person name="Kohler A."/>
            <person name="Kuees U."/>
            <person name="Kumar T.K.A."/>
            <person name="Kuo A."/>
            <person name="LaButti K."/>
            <person name="Larrondo L.F."/>
            <person name="Lindquist E."/>
            <person name="Ling A."/>
            <person name="Lombard V."/>
            <person name="Lucas S."/>
            <person name="Lundell T."/>
            <person name="Martin R."/>
            <person name="McLaughlin D.J."/>
            <person name="Morgenstern I."/>
            <person name="Morin E."/>
            <person name="Murat C."/>
            <person name="Nagy L.G."/>
            <person name="Nolan M."/>
            <person name="Ohm R.A."/>
            <person name="Patyshakuliyeva A."/>
            <person name="Rokas A."/>
            <person name="Ruiz-Duenas F.J."/>
            <person name="Sabat G."/>
            <person name="Salamov A."/>
            <person name="Samejima M."/>
            <person name="Schmutz J."/>
            <person name="Slot J.C."/>
            <person name="St John F."/>
            <person name="Stenlid J."/>
            <person name="Sun H."/>
            <person name="Sun S."/>
            <person name="Syed K."/>
            <person name="Tsang A."/>
            <person name="Wiebenga A."/>
            <person name="Young D."/>
            <person name="Pisabarro A."/>
            <person name="Eastwood D.C."/>
            <person name="Martin F."/>
            <person name="Cullen D."/>
            <person name="Grigoriev I.V."/>
            <person name="Hibbett D.S."/>
        </authorList>
    </citation>
    <scope>NUCLEOTIDE SEQUENCE [LARGE SCALE GENOMIC DNA]</scope>
    <source>
        <strain evidence="10 11">ATCC 11539</strain>
    </source>
</reference>
<dbReference type="GeneID" id="19305068"/>
<dbReference type="PROSITE" id="PS51873">
    <property type="entry name" value="TRIAD"/>
    <property type="match status" value="1"/>
</dbReference>
<dbReference type="Pfam" id="PF01485">
    <property type="entry name" value="IBR"/>
    <property type="match status" value="1"/>
</dbReference>
<evidence type="ECO:0000256" key="4">
    <source>
        <dbReference type="ARBA" id="ARBA00022723"/>
    </source>
</evidence>
<keyword evidence="6" id="KW-0863">Zinc-finger</keyword>
<keyword evidence="11" id="KW-1185">Reference proteome</keyword>
<dbReference type="InterPro" id="IPR002867">
    <property type="entry name" value="IBR_dom"/>
</dbReference>
<feature type="non-terminal residue" evidence="10">
    <location>
        <position position="1"/>
    </location>
</feature>